<dbReference type="Proteomes" id="UP000315010">
    <property type="component" value="Unassembled WGS sequence"/>
</dbReference>
<organism evidence="1 2">
    <name type="scientific">Novipirellula herctigrandis</name>
    <dbReference type="NCBI Taxonomy" id="2527986"/>
    <lineage>
        <taxon>Bacteria</taxon>
        <taxon>Pseudomonadati</taxon>
        <taxon>Planctomycetota</taxon>
        <taxon>Planctomycetia</taxon>
        <taxon>Pirellulales</taxon>
        <taxon>Pirellulaceae</taxon>
        <taxon>Novipirellula</taxon>
    </lineage>
</organism>
<evidence type="ECO:0000313" key="2">
    <source>
        <dbReference type="Proteomes" id="UP000315010"/>
    </source>
</evidence>
<sequence length="90" mass="10257">MISQRFPSLKSLFFRCILFGSRKPGFSFFRASIALAFFRFDDSTMPSRIVAAAVLSERNSDFRFCHGILAKPVYRACRATPRNQAAKWGN</sequence>
<reference evidence="1 2" key="1">
    <citation type="submission" date="2019-02" db="EMBL/GenBank/DDBJ databases">
        <title>Deep-cultivation of Planctomycetes and their phenomic and genomic characterization uncovers novel biology.</title>
        <authorList>
            <person name="Wiegand S."/>
            <person name="Jogler M."/>
            <person name="Boedeker C."/>
            <person name="Pinto D."/>
            <person name="Vollmers J."/>
            <person name="Rivas-Marin E."/>
            <person name="Kohn T."/>
            <person name="Peeters S.H."/>
            <person name="Heuer A."/>
            <person name="Rast P."/>
            <person name="Oberbeckmann S."/>
            <person name="Bunk B."/>
            <person name="Jeske O."/>
            <person name="Meyerdierks A."/>
            <person name="Storesund J.E."/>
            <person name="Kallscheuer N."/>
            <person name="Luecker S."/>
            <person name="Lage O.M."/>
            <person name="Pohl T."/>
            <person name="Merkel B.J."/>
            <person name="Hornburger P."/>
            <person name="Mueller R.-W."/>
            <person name="Bruemmer F."/>
            <person name="Labrenz M."/>
            <person name="Spormann A.M."/>
            <person name="Op Den Camp H."/>
            <person name="Overmann J."/>
            <person name="Amann R."/>
            <person name="Jetten M.S.M."/>
            <person name="Mascher T."/>
            <person name="Medema M.H."/>
            <person name="Devos D.P."/>
            <person name="Kaster A.-K."/>
            <person name="Ovreas L."/>
            <person name="Rohde M."/>
            <person name="Galperin M.Y."/>
            <person name="Jogler C."/>
        </authorList>
    </citation>
    <scope>NUCLEOTIDE SEQUENCE [LARGE SCALE GENOMIC DNA]</scope>
    <source>
        <strain evidence="1 2">CA13</strain>
    </source>
</reference>
<protein>
    <submittedName>
        <fullName evidence="1">Uncharacterized protein</fullName>
    </submittedName>
</protein>
<accession>A0A5C5Z8D4</accession>
<keyword evidence="2" id="KW-1185">Reference proteome</keyword>
<comment type="caution">
    <text evidence="1">The sequence shown here is derived from an EMBL/GenBank/DDBJ whole genome shotgun (WGS) entry which is preliminary data.</text>
</comment>
<evidence type="ECO:0000313" key="1">
    <source>
        <dbReference type="EMBL" id="TWT83564.1"/>
    </source>
</evidence>
<proteinExistence type="predicted"/>
<name>A0A5C5Z8D4_9BACT</name>
<dbReference type="EMBL" id="SJPJ01000001">
    <property type="protein sequence ID" value="TWT83564.1"/>
    <property type="molecule type" value="Genomic_DNA"/>
</dbReference>
<dbReference type="AlphaFoldDB" id="A0A5C5Z8D4"/>
<gene>
    <name evidence="1" type="ORF">CA13_50300</name>
</gene>